<dbReference type="InterPro" id="IPR012312">
    <property type="entry name" value="Hemerythrin-like"/>
</dbReference>
<organism evidence="2 3">
    <name type="scientific">Sphingomonas glaciei</name>
    <dbReference type="NCBI Taxonomy" id="2938948"/>
    <lineage>
        <taxon>Bacteria</taxon>
        <taxon>Pseudomonadati</taxon>
        <taxon>Pseudomonadota</taxon>
        <taxon>Alphaproteobacteria</taxon>
        <taxon>Sphingomonadales</taxon>
        <taxon>Sphingomonadaceae</taxon>
        <taxon>Sphingomonas</taxon>
    </lineage>
</organism>
<keyword evidence="3" id="KW-1185">Reference proteome</keyword>
<sequence>MALGVRTGVAEEVAYLRPRYPASEWRSHENFGELANFWLQVHASLRSEGSQVVRIVDAFRGQEIDGMQLQQAFVPQLNSFLQHLDHHHRIEDHVYFPKFRQLDGRLIVGFDLLEADHELIHESLVQTVEHARELLVALSQTFGEERQAADIFADRIGHLLRLLQQHLADEEDLVVPALLEYGEQAL</sequence>
<accession>A0ABY5N0X4</accession>
<feature type="domain" description="Hemerythrin-like" evidence="1">
    <location>
        <begin position="36"/>
        <end position="178"/>
    </location>
</feature>
<evidence type="ECO:0000313" key="3">
    <source>
        <dbReference type="Proteomes" id="UP000831921"/>
    </source>
</evidence>
<dbReference type="Pfam" id="PF01814">
    <property type="entry name" value="Hemerythrin"/>
    <property type="match status" value="1"/>
</dbReference>
<protein>
    <submittedName>
        <fullName evidence="2">Hemerythrin domain-containing protein</fullName>
    </submittedName>
</protein>
<evidence type="ECO:0000313" key="2">
    <source>
        <dbReference type="EMBL" id="UUR09379.1"/>
    </source>
</evidence>
<proteinExistence type="predicted"/>
<gene>
    <name evidence="2" type="ORF">M1K48_02105</name>
</gene>
<name>A0ABY5N0X4_9SPHN</name>
<dbReference type="Proteomes" id="UP000831921">
    <property type="component" value="Chromosome"/>
</dbReference>
<reference evidence="2 3" key="1">
    <citation type="submission" date="2022-05" db="EMBL/GenBank/DDBJ databases">
        <title>S8-45 Sphingomonas ultraviolaceadurans.</title>
        <authorList>
            <person name="Liu Y."/>
        </authorList>
    </citation>
    <scope>NUCLEOTIDE SEQUENCE [LARGE SCALE GENOMIC DNA]</scope>
    <source>
        <strain evidence="2 3">S8-45</strain>
    </source>
</reference>
<dbReference type="RefSeq" id="WP_249505146.1">
    <property type="nucleotide sequence ID" value="NZ_CP097253.1"/>
</dbReference>
<dbReference type="Gene3D" id="1.20.120.520">
    <property type="entry name" value="nmb1532 protein domain like"/>
    <property type="match status" value="1"/>
</dbReference>
<dbReference type="EMBL" id="CP097253">
    <property type="protein sequence ID" value="UUR09379.1"/>
    <property type="molecule type" value="Genomic_DNA"/>
</dbReference>
<evidence type="ECO:0000259" key="1">
    <source>
        <dbReference type="Pfam" id="PF01814"/>
    </source>
</evidence>